<protein>
    <submittedName>
        <fullName evidence="2">Uncharacterized protein</fullName>
    </submittedName>
</protein>
<feature type="compositionally biased region" description="Low complexity" evidence="1">
    <location>
        <begin position="122"/>
        <end position="135"/>
    </location>
</feature>
<dbReference type="EMBL" id="JAAAIL010003414">
    <property type="protein sequence ID" value="KAG0250708.1"/>
    <property type="molecule type" value="Genomic_DNA"/>
</dbReference>
<sequence length="283" mass="30635">QQQLQQVSQQSQEPQMVQVQQAQQQSQQPVLQLPAPPTVLQQQASPLPPSANSPARQTGIPLESLSKEDLIRQYHIFKGALSGAPLAAKQAVLVKMQLQRIQGELAKPHRQEQAPRLGDGVSPMNGTTGNPTTTSPLPISTVSTANQQLSSTPMPVQPTAADLGPQIRELQLQEIKISPSQPMEPLDFLTLSYKSLARVNEAGIVEDGMPDPSLVLRSAFEGFVGKRIGNGLGKDMYDEAPQKRRKVDMADADLLNAMLLSSDGQPDAFMASYGDWAHQIPAL</sequence>
<name>A0AAD4D0T5_9FUNG</name>
<keyword evidence="3" id="KW-1185">Reference proteome</keyword>
<evidence type="ECO:0000256" key="1">
    <source>
        <dbReference type="SAM" id="MobiDB-lite"/>
    </source>
</evidence>
<reference evidence="2" key="1">
    <citation type="journal article" date="2020" name="Fungal Divers.">
        <title>Resolving the Mortierellaceae phylogeny through synthesis of multi-gene phylogenetics and phylogenomics.</title>
        <authorList>
            <person name="Vandepol N."/>
            <person name="Liber J."/>
            <person name="Desiro A."/>
            <person name="Na H."/>
            <person name="Kennedy M."/>
            <person name="Barry K."/>
            <person name="Grigoriev I.V."/>
            <person name="Miller A.N."/>
            <person name="O'Donnell K."/>
            <person name="Stajich J.E."/>
            <person name="Bonito G."/>
        </authorList>
    </citation>
    <scope>NUCLEOTIDE SEQUENCE</scope>
    <source>
        <strain evidence="2">NRRL 28262</strain>
    </source>
</reference>
<evidence type="ECO:0000313" key="3">
    <source>
        <dbReference type="Proteomes" id="UP001194580"/>
    </source>
</evidence>
<feature type="compositionally biased region" description="Low complexity" evidence="1">
    <location>
        <begin position="1"/>
        <end position="45"/>
    </location>
</feature>
<dbReference type="AlphaFoldDB" id="A0AAD4D0T5"/>
<feature type="region of interest" description="Disordered" evidence="1">
    <location>
        <begin position="105"/>
        <end position="140"/>
    </location>
</feature>
<dbReference type="Proteomes" id="UP001194580">
    <property type="component" value="Unassembled WGS sequence"/>
</dbReference>
<gene>
    <name evidence="2" type="ORF">BGZ95_007119</name>
</gene>
<organism evidence="2 3">
    <name type="scientific">Linnemannia exigua</name>
    <dbReference type="NCBI Taxonomy" id="604196"/>
    <lineage>
        <taxon>Eukaryota</taxon>
        <taxon>Fungi</taxon>
        <taxon>Fungi incertae sedis</taxon>
        <taxon>Mucoromycota</taxon>
        <taxon>Mortierellomycotina</taxon>
        <taxon>Mortierellomycetes</taxon>
        <taxon>Mortierellales</taxon>
        <taxon>Mortierellaceae</taxon>
        <taxon>Linnemannia</taxon>
    </lineage>
</organism>
<evidence type="ECO:0000313" key="2">
    <source>
        <dbReference type="EMBL" id="KAG0250708.1"/>
    </source>
</evidence>
<accession>A0AAD4D0T5</accession>
<comment type="caution">
    <text evidence="2">The sequence shown here is derived from an EMBL/GenBank/DDBJ whole genome shotgun (WGS) entry which is preliminary data.</text>
</comment>
<feature type="region of interest" description="Disordered" evidence="1">
    <location>
        <begin position="1"/>
        <end position="58"/>
    </location>
</feature>
<feature type="non-terminal residue" evidence="2">
    <location>
        <position position="1"/>
    </location>
</feature>
<proteinExistence type="predicted"/>